<feature type="domain" description="Reverse transcriptase zinc-binding" evidence="1">
    <location>
        <begin position="2"/>
        <end position="41"/>
    </location>
</feature>
<protein>
    <recommendedName>
        <fullName evidence="1">Reverse transcriptase zinc-binding domain-containing protein</fullName>
    </recommendedName>
</protein>
<dbReference type="AlphaFoldDB" id="A0A0E0BDT1"/>
<dbReference type="HOGENOM" id="CLU_2708791_0_0_1"/>
<dbReference type="Proteomes" id="UP000026961">
    <property type="component" value="Chromosome 10"/>
</dbReference>
<evidence type="ECO:0000313" key="3">
    <source>
        <dbReference type="Proteomes" id="UP000026961"/>
    </source>
</evidence>
<evidence type="ECO:0000259" key="1">
    <source>
        <dbReference type="Pfam" id="PF13966"/>
    </source>
</evidence>
<keyword evidence="3" id="KW-1185">Reference proteome</keyword>
<accession>A0A0E0BDT1</accession>
<reference evidence="2" key="2">
    <citation type="submission" date="2018-05" db="EMBL/GenBank/DDBJ databases">
        <title>OgluRS3 (Oryza glumaepatula Reference Sequence Version 3).</title>
        <authorList>
            <person name="Zhang J."/>
            <person name="Kudrna D."/>
            <person name="Lee S."/>
            <person name="Talag J."/>
            <person name="Welchert J."/>
            <person name="Wing R.A."/>
        </authorList>
    </citation>
    <scope>NUCLEOTIDE SEQUENCE [LARGE SCALE GENOMIC DNA]</scope>
</reference>
<dbReference type="Pfam" id="PF13966">
    <property type="entry name" value="zf-RVT"/>
    <property type="match status" value="1"/>
</dbReference>
<dbReference type="Gramene" id="OGLUM10G18650.1">
    <property type="protein sequence ID" value="OGLUM10G18650.1"/>
    <property type="gene ID" value="OGLUM10G18650"/>
</dbReference>
<sequence length="73" mass="8060">MRGACLTTDNLQRRGWQMASICHLCANDGESCSHIFHDSDHLCATIVEEWEAWKAAGLLCEIEARSPISIGIS</sequence>
<dbReference type="EnsemblPlants" id="OGLUM10G18650.1">
    <property type="protein sequence ID" value="OGLUM10G18650.1"/>
    <property type="gene ID" value="OGLUM10G18650"/>
</dbReference>
<name>A0A0E0BDT1_9ORYZ</name>
<proteinExistence type="predicted"/>
<dbReference type="InterPro" id="IPR026960">
    <property type="entry name" value="RVT-Znf"/>
</dbReference>
<evidence type="ECO:0000313" key="2">
    <source>
        <dbReference type="EnsemblPlants" id="OGLUM10G18650.1"/>
    </source>
</evidence>
<reference evidence="2" key="1">
    <citation type="submission" date="2015-04" db="UniProtKB">
        <authorList>
            <consortium name="EnsemblPlants"/>
        </authorList>
    </citation>
    <scope>IDENTIFICATION</scope>
</reference>
<organism evidence="2">
    <name type="scientific">Oryza glumipatula</name>
    <dbReference type="NCBI Taxonomy" id="40148"/>
    <lineage>
        <taxon>Eukaryota</taxon>
        <taxon>Viridiplantae</taxon>
        <taxon>Streptophyta</taxon>
        <taxon>Embryophyta</taxon>
        <taxon>Tracheophyta</taxon>
        <taxon>Spermatophyta</taxon>
        <taxon>Magnoliopsida</taxon>
        <taxon>Liliopsida</taxon>
        <taxon>Poales</taxon>
        <taxon>Poaceae</taxon>
        <taxon>BOP clade</taxon>
        <taxon>Oryzoideae</taxon>
        <taxon>Oryzeae</taxon>
        <taxon>Oryzinae</taxon>
        <taxon>Oryza</taxon>
    </lineage>
</organism>